<dbReference type="SUPFAM" id="SSF46689">
    <property type="entry name" value="Homeodomain-like"/>
    <property type="match status" value="1"/>
</dbReference>
<dbReference type="GO" id="GO:0045892">
    <property type="term" value="P:negative regulation of DNA-templated transcription"/>
    <property type="evidence" value="ECO:0007669"/>
    <property type="project" value="InterPro"/>
</dbReference>
<name>A0AAD1IIJ0_9MYCO</name>
<evidence type="ECO:0000256" key="2">
    <source>
        <dbReference type="ARBA" id="ARBA00023163"/>
    </source>
</evidence>
<accession>A0AAD1IIJ0</accession>
<dbReference type="Gene3D" id="1.10.10.60">
    <property type="entry name" value="Homeodomain-like"/>
    <property type="match status" value="1"/>
</dbReference>
<gene>
    <name evidence="4" type="ORF">MLIT_11230</name>
</gene>
<proteinExistence type="predicted"/>
<dbReference type="RefSeq" id="WP_134060389.1">
    <property type="nucleotide sequence ID" value="NZ_AP022586.1"/>
</dbReference>
<evidence type="ECO:0000313" key="5">
    <source>
        <dbReference type="Proteomes" id="UP000466607"/>
    </source>
</evidence>
<keyword evidence="2" id="KW-0804">Transcription</keyword>
<dbReference type="InterPro" id="IPR036271">
    <property type="entry name" value="Tet_transcr_reg_TetR-rel_C_sf"/>
</dbReference>
<organism evidence="4 5">
    <name type="scientific">Mycolicibacterium litorale</name>
    <dbReference type="NCBI Taxonomy" id="758802"/>
    <lineage>
        <taxon>Bacteria</taxon>
        <taxon>Bacillati</taxon>
        <taxon>Actinomycetota</taxon>
        <taxon>Actinomycetes</taxon>
        <taxon>Mycobacteriales</taxon>
        <taxon>Mycobacteriaceae</taxon>
        <taxon>Mycolicibacterium</taxon>
    </lineage>
</organism>
<evidence type="ECO:0000259" key="3">
    <source>
        <dbReference type="Pfam" id="PF02909"/>
    </source>
</evidence>
<dbReference type="Gene3D" id="1.10.357.10">
    <property type="entry name" value="Tetracycline Repressor, domain 2"/>
    <property type="match status" value="1"/>
</dbReference>
<dbReference type="EMBL" id="AP022586">
    <property type="protein sequence ID" value="BBY15531.1"/>
    <property type="molecule type" value="Genomic_DNA"/>
</dbReference>
<dbReference type="AlphaFoldDB" id="A0AAD1IIJ0"/>
<evidence type="ECO:0000313" key="4">
    <source>
        <dbReference type="EMBL" id="BBY15531.1"/>
    </source>
</evidence>
<dbReference type="Pfam" id="PF02909">
    <property type="entry name" value="TetR_C_1"/>
    <property type="match status" value="1"/>
</dbReference>
<protein>
    <submittedName>
        <fullName evidence="4">TetR family transcriptional regulator</fullName>
    </submittedName>
</protein>
<evidence type="ECO:0000256" key="1">
    <source>
        <dbReference type="ARBA" id="ARBA00023015"/>
    </source>
</evidence>
<keyword evidence="5" id="KW-1185">Reference proteome</keyword>
<dbReference type="InterPro" id="IPR004111">
    <property type="entry name" value="Repressor_TetR_C"/>
</dbReference>
<dbReference type="Proteomes" id="UP000466607">
    <property type="component" value="Chromosome"/>
</dbReference>
<keyword evidence="1" id="KW-0805">Transcription regulation</keyword>
<dbReference type="InterPro" id="IPR009057">
    <property type="entry name" value="Homeodomain-like_sf"/>
</dbReference>
<feature type="domain" description="Tetracycline repressor TetR C-terminal" evidence="3">
    <location>
        <begin position="86"/>
        <end position="234"/>
    </location>
</feature>
<dbReference type="SUPFAM" id="SSF48498">
    <property type="entry name" value="Tetracyclin repressor-like, C-terminal domain"/>
    <property type="match status" value="1"/>
</dbReference>
<sequence>MDTVDLLWRRERPLPLRRGRPPRFTADQVVAAAIAVADRLGLPFTLRDVAGALEAPVMTLYSYVSSREQLLELMADQCRADMEVTEPAGDWRARLTAVVADNLRLFDRHPWLAEIESERAVLGPGTLAKYERELGAVDALPLGDADKDAALTLVLDFARSCARALAHARREREDEAPRQWWEREGAKLAALGIDERYPLASRIGTAAGEASGAAHDADAALAFGLDVLLNGLAAIPPATAGADRSRRRSS</sequence>
<reference evidence="4 5" key="1">
    <citation type="journal article" date="2019" name="Emerg. Microbes Infect.">
        <title>Comprehensive subspecies identification of 175 nontuberculous mycobacteria species based on 7547 genomic profiles.</title>
        <authorList>
            <person name="Matsumoto Y."/>
            <person name="Kinjo T."/>
            <person name="Motooka D."/>
            <person name="Nabeya D."/>
            <person name="Jung N."/>
            <person name="Uechi K."/>
            <person name="Horii T."/>
            <person name="Iida T."/>
            <person name="Fujita J."/>
            <person name="Nakamura S."/>
        </authorList>
    </citation>
    <scope>NUCLEOTIDE SEQUENCE [LARGE SCALE GENOMIC DNA]</scope>
    <source>
        <strain evidence="4 5">JCM 17423</strain>
    </source>
</reference>